<dbReference type="Proteomes" id="UP001320876">
    <property type="component" value="Unassembled WGS sequence"/>
</dbReference>
<dbReference type="RefSeq" id="WP_264490245.1">
    <property type="nucleotide sequence ID" value="NZ_JAPDDT010000021.1"/>
</dbReference>
<protein>
    <submittedName>
        <fullName evidence="1">UPF0175 family protein</fullName>
    </submittedName>
</protein>
<proteinExistence type="predicted"/>
<dbReference type="EMBL" id="JAPDDT010000021">
    <property type="protein sequence ID" value="MCW1926137.1"/>
    <property type="molecule type" value="Genomic_DNA"/>
</dbReference>
<evidence type="ECO:0000313" key="2">
    <source>
        <dbReference type="Proteomes" id="UP001320876"/>
    </source>
</evidence>
<sequence>MKMVLEIPDGLAAVLPQDDAERGRHVLLELACGMFATGRLTHAQASDLAGLGRLNFDHELGRREIPIRYNPEDWKDDLAAGMCGE</sequence>
<comment type="caution">
    <text evidence="1">The sequence shown here is derived from an EMBL/GenBank/DDBJ whole genome shotgun (WGS) entry which is preliminary data.</text>
</comment>
<gene>
    <name evidence="1" type="ORF">OKA05_26500</name>
</gene>
<accession>A0ABT3GRM7</accession>
<reference evidence="1 2" key="1">
    <citation type="submission" date="2022-10" db="EMBL/GenBank/DDBJ databases">
        <title>Luteolibacter arcticus strain CCTCC AB 2014275, whole genome shotgun sequencing project.</title>
        <authorList>
            <person name="Zhao G."/>
            <person name="Shen L."/>
        </authorList>
    </citation>
    <scope>NUCLEOTIDE SEQUENCE [LARGE SCALE GENOMIC DNA]</scope>
    <source>
        <strain evidence="1 2">CCTCC AB 2014275</strain>
    </source>
</reference>
<keyword evidence="2" id="KW-1185">Reference proteome</keyword>
<dbReference type="Pfam" id="PF03683">
    <property type="entry name" value="UPF0175"/>
    <property type="match status" value="1"/>
</dbReference>
<organism evidence="1 2">
    <name type="scientific">Luteolibacter arcticus</name>
    <dbReference type="NCBI Taxonomy" id="1581411"/>
    <lineage>
        <taxon>Bacteria</taxon>
        <taxon>Pseudomonadati</taxon>
        <taxon>Verrucomicrobiota</taxon>
        <taxon>Verrucomicrobiia</taxon>
        <taxon>Verrucomicrobiales</taxon>
        <taxon>Verrucomicrobiaceae</taxon>
        <taxon>Luteolibacter</taxon>
    </lineage>
</organism>
<evidence type="ECO:0000313" key="1">
    <source>
        <dbReference type="EMBL" id="MCW1926137.1"/>
    </source>
</evidence>
<dbReference type="InterPro" id="IPR005368">
    <property type="entry name" value="UPF0175"/>
</dbReference>
<name>A0ABT3GRM7_9BACT</name>